<dbReference type="OrthoDB" id="850622at2759"/>
<dbReference type="PANTHER" id="PTHR37807">
    <property type="entry name" value="OS07G0160300 PROTEIN"/>
    <property type="match status" value="1"/>
</dbReference>
<gene>
    <name evidence="1" type="ORF">JCGZ_01611</name>
</gene>
<dbReference type="STRING" id="180498.A0A067L1K7"/>
<accession>A0A067L1K7</accession>
<dbReference type="EMBL" id="KK914308">
    <property type="protein sequence ID" value="KDP42287.1"/>
    <property type="molecule type" value="Genomic_DNA"/>
</dbReference>
<evidence type="ECO:0000313" key="2">
    <source>
        <dbReference type="Proteomes" id="UP000027138"/>
    </source>
</evidence>
<dbReference type="Proteomes" id="UP000027138">
    <property type="component" value="Unassembled WGS sequence"/>
</dbReference>
<dbReference type="Gene3D" id="3.40.50.300">
    <property type="entry name" value="P-loop containing nucleotide triphosphate hydrolases"/>
    <property type="match status" value="1"/>
</dbReference>
<dbReference type="KEGG" id="jcu:105629837"/>
<protein>
    <submittedName>
        <fullName evidence="1">Uncharacterized protein</fullName>
    </submittedName>
</protein>
<name>A0A067L1K7_JATCU</name>
<evidence type="ECO:0000313" key="1">
    <source>
        <dbReference type="EMBL" id="KDP42287.1"/>
    </source>
</evidence>
<keyword evidence="2" id="KW-1185">Reference proteome</keyword>
<proteinExistence type="predicted"/>
<reference evidence="1 2" key="1">
    <citation type="journal article" date="2014" name="PLoS ONE">
        <title>Global Analysis of Gene Expression Profiles in Physic Nut (Jatropha curcas L.) Seedlings Exposed to Salt Stress.</title>
        <authorList>
            <person name="Zhang L."/>
            <person name="Zhang C."/>
            <person name="Wu P."/>
            <person name="Chen Y."/>
            <person name="Li M."/>
            <person name="Jiang H."/>
            <person name="Wu G."/>
        </authorList>
    </citation>
    <scope>NUCLEOTIDE SEQUENCE [LARGE SCALE GENOMIC DNA]</scope>
    <source>
        <strain evidence="2">cv. GZQX0401</strain>
        <tissue evidence="1">Young leaves</tissue>
    </source>
</reference>
<sequence length="161" mass="18004">MEFKNGKHQLNFPLIIAIKGPSNNKKSEIAIKLANFLRCPLFDEADIILALENSTDESYDDDLPFEIIFQLSSTQLSLKLNVIINSVLSKHTHFENLLQLASSNGAGLLIIDCESPNDGVGAIDSVPKLNIDTNKPFVVEEFVHTMLRELEFPQETNEAYD</sequence>
<dbReference type="AlphaFoldDB" id="A0A067L1K7"/>
<dbReference type="PANTHER" id="PTHR37807:SF4">
    <property type="entry name" value="DC1 DOMAIN-CONTAINING PROTEIN"/>
    <property type="match status" value="1"/>
</dbReference>
<organism evidence="1 2">
    <name type="scientific">Jatropha curcas</name>
    <name type="common">Barbados nut</name>
    <dbReference type="NCBI Taxonomy" id="180498"/>
    <lineage>
        <taxon>Eukaryota</taxon>
        <taxon>Viridiplantae</taxon>
        <taxon>Streptophyta</taxon>
        <taxon>Embryophyta</taxon>
        <taxon>Tracheophyta</taxon>
        <taxon>Spermatophyta</taxon>
        <taxon>Magnoliopsida</taxon>
        <taxon>eudicotyledons</taxon>
        <taxon>Gunneridae</taxon>
        <taxon>Pentapetalae</taxon>
        <taxon>rosids</taxon>
        <taxon>fabids</taxon>
        <taxon>Malpighiales</taxon>
        <taxon>Euphorbiaceae</taxon>
        <taxon>Crotonoideae</taxon>
        <taxon>Jatropheae</taxon>
        <taxon>Jatropha</taxon>
    </lineage>
</organism>
<dbReference type="InterPro" id="IPR027417">
    <property type="entry name" value="P-loop_NTPase"/>
</dbReference>